<organism evidence="1 2">
    <name type="scientific">Steinernema glaseri</name>
    <dbReference type="NCBI Taxonomy" id="37863"/>
    <lineage>
        <taxon>Eukaryota</taxon>
        <taxon>Metazoa</taxon>
        <taxon>Ecdysozoa</taxon>
        <taxon>Nematoda</taxon>
        <taxon>Chromadorea</taxon>
        <taxon>Rhabditida</taxon>
        <taxon>Tylenchina</taxon>
        <taxon>Panagrolaimomorpha</taxon>
        <taxon>Strongyloidoidea</taxon>
        <taxon>Steinernematidae</taxon>
        <taxon>Steinernema</taxon>
    </lineage>
</organism>
<reference evidence="2" key="1">
    <citation type="submission" date="2016-11" db="UniProtKB">
        <authorList>
            <consortium name="WormBaseParasite"/>
        </authorList>
    </citation>
    <scope>IDENTIFICATION</scope>
</reference>
<evidence type="ECO:0000313" key="1">
    <source>
        <dbReference type="Proteomes" id="UP000095287"/>
    </source>
</evidence>
<evidence type="ECO:0000313" key="2">
    <source>
        <dbReference type="WBParaSite" id="L893_g6834.t1"/>
    </source>
</evidence>
<dbReference type="Proteomes" id="UP000095287">
    <property type="component" value="Unplaced"/>
</dbReference>
<sequence>MFHSGGMVASVENSGLKESTRKCPTEFLEQEQKQDRESGSFCGTFYDLYRIVPLLGIASVDSVITTHVSAFTALSKTDITSCPFFQNISSCSLLLARAAELKVRCQGHIVCGKHLLE</sequence>
<proteinExistence type="predicted"/>
<name>A0A1I8AM26_9BILA</name>
<dbReference type="WBParaSite" id="L893_g6834.t1">
    <property type="protein sequence ID" value="L893_g6834.t1"/>
    <property type="gene ID" value="L893_g6834"/>
</dbReference>
<protein>
    <submittedName>
        <fullName evidence="2">Uncharacterized protein</fullName>
    </submittedName>
</protein>
<keyword evidence="1" id="KW-1185">Reference proteome</keyword>
<accession>A0A1I8AM26</accession>
<dbReference type="AlphaFoldDB" id="A0A1I8AM26"/>